<dbReference type="EMBL" id="MU266332">
    <property type="protein sequence ID" value="KAH7930382.1"/>
    <property type="molecule type" value="Genomic_DNA"/>
</dbReference>
<gene>
    <name evidence="1" type="ORF">BV22DRAFT_1054879</name>
</gene>
<keyword evidence="2" id="KW-1185">Reference proteome</keyword>
<proteinExistence type="predicted"/>
<organism evidence="1 2">
    <name type="scientific">Leucogyrophana mollusca</name>
    <dbReference type="NCBI Taxonomy" id="85980"/>
    <lineage>
        <taxon>Eukaryota</taxon>
        <taxon>Fungi</taxon>
        <taxon>Dikarya</taxon>
        <taxon>Basidiomycota</taxon>
        <taxon>Agaricomycotina</taxon>
        <taxon>Agaricomycetes</taxon>
        <taxon>Agaricomycetidae</taxon>
        <taxon>Boletales</taxon>
        <taxon>Boletales incertae sedis</taxon>
        <taxon>Leucogyrophana</taxon>
    </lineage>
</organism>
<evidence type="ECO:0000313" key="2">
    <source>
        <dbReference type="Proteomes" id="UP000790709"/>
    </source>
</evidence>
<accession>A0ACB8BY00</accession>
<evidence type="ECO:0000313" key="1">
    <source>
        <dbReference type="EMBL" id="KAH7930382.1"/>
    </source>
</evidence>
<reference evidence="1" key="1">
    <citation type="journal article" date="2021" name="New Phytol.">
        <title>Evolutionary innovations through gain and loss of genes in the ectomycorrhizal Boletales.</title>
        <authorList>
            <person name="Wu G."/>
            <person name="Miyauchi S."/>
            <person name="Morin E."/>
            <person name="Kuo A."/>
            <person name="Drula E."/>
            <person name="Varga T."/>
            <person name="Kohler A."/>
            <person name="Feng B."/>
            <person name="Cao Y."/>
            <person name="Lipzen A."/>
            <person name="Daum C."/>
            <person name="Hundley H."/>
            <person name="Pangilinan J."/>
            <person name="Johnson J."/>
            <person name="Barry K."/>
            <person name="LaButti K."/>
            <person name="Ng V."/>
            <person name="Ahrendt S."/>
            <person name="Min B."/>
            <person name="Choi I.G."/>
            <person name="Park H."/>
            <person name="Plett J.M."/>
            <person name="Magnuson J."/>
            <person name="Spatafora J.W."/>
            <person name="Nagy L.G."/>
            <person name="Henrissat B."/>
            <person name="Grigoriev I.V."/>
            <person name="Yang Z.L."/>
            <person name="Xu J."/>
            <person name="Martin F.M."/>
        </authorList>
    </citation>
    <scope>NUCLEOTIDE SEQUENCE</scope>
    <source>
        <strain evidence="1">KUC20120723A-06</strain>
    </source>
</reference>
<comment type="caution">
    <text evidence="1">The sequence shown here is derived from an EMBL/GenBank/DDBJ whole genome shotgun (WGS) entry which is preliminary data.</text>
</comment>
<protein>
    <submittedName>
        <fullName evidence="1">DHS-like NAD/FAD-binding domain-containing protein</fullName>
    </submittedName>
</protein>
<sequence>MTVTLELNSAAAESSTRRALSDISLAVAKCKKIVVVTGAGISCSCGIPDFRSSDGLYALVKQQYPDVVLKGRDLFDASLFRDSTSTSVFYTFISQLKRSIDSATPAPTHRFIKTLDAKRKLLRSYTQNIDGLEERVGLCGSSSQEAKASGKGKSKLKLKEVKNVQLHGDIHRVRCTYCSANFPCTDEHLEMFNNGVPPDCPECSTRSSARVARSARALKIGTLRPAIVLYDEPHPLGDDIGTIQTSDIGRKPDMLIIMGTSLKVHGLKKLVKDFAKAVHASADVSPGSSPKPTKSWQGKVVFVNKTAPGSEWADIIDYHVAGETDKWTDRVIADWKKMRPSDWEVQKTLVLEGEETGFKVVKELAGAAKGKGKAVKGKRKPDIENIIPDDVFSADISTDHPKSIASAPSSPSKRRQSASHYSDVESSPRKKHAAKFASDFERLQVSERGLLFGDATNSPSKVPGTDDFVMGELEPPKPKMRRGRAATVSTKQQADVIPRSKSVGKARMDCVEIPARRRAGRAL</sequence>
<dbReference type="Proteomes" id="UP000790709">
    <property type="component" value="Unassembled WGS sequence"/>
</dbReference>
<name>A0ACB8BY00_9AGAM</name>